<evidence type="ECO:0000313" key="2">
    <source>
        <dbReference type="Proteomes" id="UP001233999"/>
    </source>
</evidence>
<feature type="non-terminal residue" evidence="1">
    <location>
        <position position="134"/>
    </location>
</feature>
<sequence length="134" mass="15107">SQAFKSCSANSFELCTFVHNKCDMIVKASHTNSFSFFMLSETNFIKFHPLFVPSNQMKFENRSLDKKNAFITVSCIYLRFLHSREILGIFKILRIVLSDLENPGEGHSEPPIGSEDRSVSGVVAMRVCAIVPAR</sequence>
<organism evidence="1 2">
    <name type="scientific">Diploptera punctata</name>
    <name type="common">Pacific beetle cockroach</name>
    <dbReference type="NCBI Taxonomy" id="6984"/>
    <lineage>
        <taxon>Eukaryota</taxon>
        <taxon>Metazoa</taxon>
        <taxon>Ecdysozoa</taxon>
        <taxon>Arthropoda</taxon>
        <taxon>Hexapoda</taxon>
        <taxon>Insecta</taxon>
        <taxon>Pterygota</taxon>
        <taxon>Neoptera</taxon>
        <taxon>Polyneoptera</taxon>
        <taxon>Dictyoptera</taxon>
        <taxon>Blattodea</taxon>
        <taxon>Blaberoidea</taxon>
        <taxon>Blaberidae</taxon>
        <taxon>Diplopterinae</taxon>
        <taxon>Diploptera</taxon>
    </lineage>
</organism>
<name>A0AAD7ZL90_DIPPU</name>
<dbReference type="EMBL" id="JASPKZ010007742">
    <property type="protein sequence ID" value="KAJ9582784.1"/>
    <property type="molecule type" value="Genomic_DNA"/>
</dbReference>
<dbReference type="AlphaFoldDB" id="A0AAD7ZL90"/>
<reference evidence="1" key="2">
    <citation type="submission" date="2023-05" db="EMBL/GenBank/DDBJ databases">
        <authorList>
            <person name="Fouks B."/>
        </authorList>
    </citation>
    <scope>NUCLEOTIDE SEQUENCE</scope>
    <source>
        <strain evidence="1">Stay&amp;Tobe</strain>
        <tissue evidence="1">Testes</tissue>
    </source>
</reference>
<accession>A0AAD7ZL90</accession>
<feature type="non-terminal residue" evidence="1">
    <location>
        <position position="1"/>
    </location>
</feature>
<comment type="caution">
    <text evidence="1">The sequence shown here is derived from an EMBL/GenBank/DDBJ whole genome shotgun (WGS) entry which is preliminary data.</text>
</comment>
<protein>
    <submittedName>
        <fullName evidence="1">Uncharacterized protein</fullName>
    </submittedName>
</protein>
<evidence type="ECO:0000313" key="1">
    <source>
        <dbReference type="EMBL" id="KAJ9582784.1"/>
    </source>
</evidence>
<proteinExistence type="predicted"/>
<gene>
    <name evidence="1" type="ORF">L9F63_022876</name>
</gene>
<reference evidence="1" key="1">
    <citation type="journal article" date="2023" name="IScience">
        <title>Live-bearing cockroach genome reveals convergent evolutionary mechanisms linked to viviparity in insects and beyond.</title>
        <authorList>
            <person name="Fouks B."/>
            <person name="Harrison M.C."/>
            <person name="Mikhailova A.A."/>
            <person name="Marchal E."/>
            <person name="English S."/>
            <person name="Carruthers M."/>
            <person name="Jennings E.C."/>
            <person name="Chiamaka E.L."/>
            <person name="Frigard R.A."/>
            <person name="Pippel M."/>
            <person name="Attardo G.M."/>
            <person name="Benoit J.B."/>
            <person name="Bornberg-Bauer E."/>
            <person name="Tobe S.S."/>
        </authorList>
    </citation>
    <scope>NUCLEOTIDE SEQUENCE</scope>
    <source>
        <strain evidence="1">Stay&amp;Tobe</strain>
    </source>
</reference>
<dbReference type="Proteomes" id="UP001233999">
    <property type="component" value="Unassembled WGS sequence"/>
</dbReference>
<keyword evidence="2" id="KW-1185">Reference proteome</keyword>